<dbReference type="Proteomes" id="UP000291116">
    <property type="component" value="Unassembled WGS sequence"/>
</dbReference>
<dbReference type="OrthoDB" id="42753at2759"/>
<evidence type="ECO:0008006" key="4">
    <source>
        <dbReference type="Google" id="ProtNLM"/>
    </source>
</evidence>
<dbReference type="AlphaFoldDB" id="A0A448ZAJ9"/>
<feature type="compositionally biased region" description="Basic and acidic residues" evidence="1">
    <location>
        <begin position="901"/>
        <end position="935"/>
    </location>
</feature>
<feature type="region of interest" description="Disordered" evidence="1">
    <location>
        <begin position="105"/>
        <end position="154"/>
    </location>
</feature>
<evidence type="ECO:0000313" key="3">
    <source>
        <dbReference type="Proteomes" id="UP000291116"/>
    </source>
</evidence>
<feature type="compositionally biased region" description="Basic residues" evidence="1">
    <location>
        <begin position="122"/>
        <end position="132"/>
    </location>
</feature>
<feature type="compositionally biased region" description="Basic and acidic residues" evidence="1">
    <location>
        <begin position="811"/>
        <end position="881"/>
    </location>
</feature>
<accession>A0A448ZAJ9</accession>
<evidence type="ECO:0000313" key="2">
    <source>
        <dbReference type="EMBL" id="VEU39024.1"/>
    </source>
</evidence>
<reference evidence="2 3" key="1">
    <citation type="submission" date="2019-01" db="EMBL/GenBank/DDBJ databases">
        <authorList>
            <person name="Ferrante I. M."/>
        </authorList>
    </citation>
    <scope>NUCLEOTIDE SEQUENCE [LARGE SCALE GENOMIC DNA]</scope>
    <source>
        <strain evidence="2 3">B856</strain>
    </source>
</reference>
<protein>
    <recommendedName>
        <fullName evidence="4">Pre-rRNA-processing protein RIX1 N-terminal domain-containing protein</fullName>
    </recommendedName>
</protein>
<gene>
    <name evidence="2" type="ORF">PSNMU_V1.4_AUG-EV-PASAV3_0058590</name>
</gene>
<feature type="compositionally biased region" description="Acidic residues" evidence="1">
    <location>
        <begin position="936"/>
        <end position="955"/>
    </location>
</feature>
<feature type="region of interest" description="Disordered" evidence="1">
    <location>
        <begin position="811"/>
        <end position="955"/>
    </location>
</feature>
<dbReference type="EMBL" id="CAACVS010000200">
    <property type="protein sequence ID" value="VEU39024.1"/>
    <property type="molecule type" value="Genomic_DNA"/>
</dbReference>
<name>A0A448ZAJ9_9STRA</name>
<sequence length="955" mass="104288">MEERSFLTHSGIIPPFPEGSKSTEKNASAKTADGLVEPGSDPVGKKSSYPSRLLSLVRSIEKREKGTENYEAGMRETVDLFNHLIAVYSRYGLLRGDLEKADHILSTENSAPSGRAMEGRKRGSKKGRKGNKNHNSDDLRIKHHPGSIPGSSNSQQQDEALVFTAILRILAPTGSGDDFNGVGYANNLDEDRALLISLASELCLAISQHMKIEKESDTCNLAEYQLLAQSGKPILAGLLNIIKMIVHDMAIKSDRKKDEKCLTLMDWDEQIHILTLNTCMKLACSLVTLFGTKLSRSTAMLLDLNTTCWKLLTIDNDSVQDSAARLLSSLPMAGGIDRKNPSIIWSACVSDTLSGLAVILETMAPLTKGSDKEYKNNRLHASLDEWIHFVRRDISNESFRLKCFYRFSRGLTKVFHFLLLQDGLDRSSTLVDAQIDVKKVLGVVESFVSFPLSAETIYYRTKRRLRNEIIDNGLLSPRIIATEVANHIKLMGHEILDSMLDAVGGPVLLPYARRILRISYASILTSSSSPVRRVMDPTSAAQLEGKKRRWLHLSVSSRALAIKSFGSVIAAFGCDSSTSSGSLSKASPSADSLTANTDSEKAITLVVGSLIEQISTNSGQTSDYDGDWGTTAERVELVSSSAMCLGMNLVSCGGFLSLSIRSLIESVVVSALSKIGETRQSGTEILSWAPVKISILRLANSCVTTPWQDGASSSLVDLLTSTARTLKDDVDIEVSTIANTALRICDSLSIPRAPALIYVNRAVGSGNSSGIDSGPSAIATTDSASLATNIESARNDAVRARKAALEIELTKKRKAEDRRQQDKKKKNETDNKRQKAFEEKKSTEMKKPDQTLESKSRPSRDKSIKVDKTIKTDSKDYKQSSKSDPPNTDSETKHGVMTKVETSDRGKDGNELVGDENKMKAGDDAMEIDDKSIKSDDDDDELPEIFDGGPDSDDE</sequence>
<keyword evidence="3" id="KW-1185">Reference proteome</keyword>
<organism evidence="2 3">
    <name type="scientific">Pseudo-nitzschia multistriata</name>
    <dbReference type="NCBI Taxonomy" id="183589"/>
    <lineage>
        <taxon>Eukaryota</taxon>
        <taxon>Sar</taxon>
        <taxon>Stramenopiles</taxon>
        <taxon>Ochrophyta</taxon>
        <taxon>Bacillariophyta</taxon>
        <taxon>Bacillariophyceae</taxon>
        <taxon>Bacillariophycidae</taxon>
        <taxon>Bacillariales</taxon>
        <taxon>Bacillariaceae</taxon>
        <taxon>Pseudo-nitzschia</taxon>
    </lineage>
</organism>
<feature type="region of interest" description="Disordered" evidence="1">
    <location>
        <begin position="1"/>
        <end position="48"/>
    </location>
</feature>
<proteinExistence type="predicted"/>
<evidence type="ECO:0000256" key="1">
    <source>
        <dbReference type="SAM" id="MobiDB-lite"/>
    </source>
</evidence>